<dbReference type="Proteomes" id="UP000321331">
    <property type="component" value="Unassembled WGS sequence"/>
</dbReference>
<proteinExistence type="predicted"/>
<dbReference type="AlphaFoldDB" id="A0A5C6SDY0"/>
<accession>A0A5C6SDY0</accession>
<evidence type="ECO:0000313" key="2">
    <source>
        <dbReference type="Proteomes" id="UP000321331"/>
    </source>
</evidence>
<gene>
    <name evidence="1" type="ORF">FocTR4_00010970</name>
</gene>
<comment type="caution">
    <text evidence="1">The sequence shown here is derived from an EMBL/GenBank/DDBJ whole genome shotgun (WGS) entry which is preliminary data.</text>
</comment>
<dbReference type="EMBL" id="VMNF01000014">
    <property type="protein sequence ID" value="TXB96676.1"/>
    <property type="molecule type" value="Genomic_DNA"/>
</dbReference>
<reference evidence="1 2" key="1">
    <citation type="submission" date="2019-07" db="EMBL/GenBank/DDBJ databases">
        <title>The First High-Quality Draft Genome Sequence of the Causal Agent of the Current Panama Disease Epidemic.</title>
        <authorList>
            <person name="Warmington R.J."/>
            <person name="Kay W."/>
            <person name="Jeffries A."/>
            <person name="Bebber D."/>
            <person name="Moore K."/>
            <person name="Studholme D.J."/>
        </authorList>
    </citation>
    <scope>NUCLEOTIDE SEQUENCE [LARGE SCALE GENOMIC DNA]</scope>
    <source>
        <strain evidence="1 2">TR4</strain>
    </source>
</reference>
<organism evidence="1 2">
    <name type="scientific">Fusarium oxysporum f. sp. cubense</name>
    <dbReference type="NCBI Taxonomy" id="61366"/>
    <lineage>
        <taxon>Eukaryota</taxon>
        <taxon>Fungi</taxon>
        <taxon>Dikarya</taxon>
        <taxon>Ascomycota</taxon>
        <taxon>Pezizomycotina</taxon>
        <taxon>Sordariomycetes</taxon>
        <taxon>Hypocreomycetidae</taxon>
        <taxon>Hypocreales</taxon>
        <taxon>Nectriaceae</taxon>
        <taxon>Fusarium</taxon>
        <taxon>Fusarium oxysporum species complex</taxon>
    </lineage>
</organism>
<name>A0A5C6SDY0_FUSOC</name>
<protein>
    <submittedName>
        <fullName evidence="1">Uncharacterized protein</fullName>
    </submittedName>
</protein>
<evidence type="ECO:0000313" key="1">
    <source>
        <dbReference type="EMBL" id="TXB96676.1"/>
    </source>
</evidence>
<sequence length="113" mass="12830">MTVTRVVSLHEKSPVLHAKNFQDRGQSRHQDVAVGGLEHTTVGRAICVGENPSSEDLWRAYIQYEQIEENANAVKMLSRVGRRYHLVRFYRSYKQKQLKAGETPGKAKLPGSH</sequence>